<dbReference type="Proteomes" id="UP000822688">
    <property type="component" value="Chromosome 11"/>
</dbReference>
<dbReference type="EMBL" id="CM026432">
    <property type="protein sequence ID" value="KAG0557654.1"/>
    <property type="molecule type" value="Genomic_DNA"/>
</dbReference>
<keyword evidence="9" id="KW-1185">Reference proteome</keyword>
<accession>A0A8T0GH80</accession>
<protein>
    <recommendedName>
        <fullName evidence="7">RING-type domain-containing protein</fullName>
    </recommendedName>
</protein>
<dbReference type="OrthoDB" id="3045089at2759"/>
<feature type="transmembrane region" description="Helical" evidence="6">
    <location>
        <begin position="308"/>
        <end position="330"/>
    </location>
</feature>
<dbReference type="InterPro" id="IPR032008">
    <property type="entry name" value="APD1-4_N"/>
</dbReference>
<keyword evidence="6" id="KW-0812">Transmembrane</keyword>
<reference evidence="8 9" key="1">
    <citation type="submission" date="2020-06" db="EMBL/GenBank/DDBJ databases">
        <title>WGS assembly of Ceratodon purpureus strain R40.</title>
        <authorList>
            <person name="Carey S.B."/>
            <person name="Jenkins J."/>
            <person name="Shu S."/>
            <person name="Lovell J.T."/>
            <person name="Sreedasyam A."/>
            <person name="Maumus F."/>
            <person name="Tiley G.P."/>
            <person name="Fernandez-Pozo N."/>
            <person name="Barry K."/>
            <person name="Chen C."/>
            <person name="Wang M."/>
            <person name="Lipzen A."/>
            <person name="Daum C."/>
            <person name="Saski C.A."/>
            <person name="Payton A.C."/>
            <person name="Mcbreen J.C."/>
            <person name="Conrad R.E."/>
            <person name="Kollar L.M."/>
            <person name="Olsson S."/>
            <person name="Huttunen S."/>
            <person name="Landis J.B."/>
            <person name="Wickett N.J."/>
            <person name="Johnson M.G."/>
            <person name="Rensing S.A."/>
            <person name="Grimwood J."/>
            <person name="Schmutz J."/>
            <person name="Mcdaniel S.F."/>
        </authorList>
    </citation>
    <scope>NUCLEOTIDE SEQUENCE [LARGE SCALE GENOMIC DNA]</scope>
    <source>
        <strain evidence="8 9">R40</strain>
    </source>
</reference>
<dbReference type="PROSITE" id="PS50089">
    <property type="entry name" value="ZF_RING_2"/>
    <property type="match status" value="1"/>
</dbReference>
<evidence type="ECO:0000259" key="7">
    <source>
        <dbReference type="PROSITE" id="PS50089"/>
    </source>
</evidence>
<dbReference type="InterPro" id="IPR013083">
    <property type="entry name" value="Znf_RING/FYVE/PHD"/>
</dbReference>
<dbReference type="SUPFAM" id="SSF57850">
    <property type="entry name" value="RING/U-box"/>
    <property type="match status" value="1"/>
</dbReference>
<dbReference type="Pfam" id="PF16040">
    <property type="entry name" value="APD1-4_N"/>
    <property type="match status" value="1"/>
</dbReference>
<dbReference type="Pfam" id="PF13920">
    <property type="entry name" value="zf-C3HC4_3"/>
    <property type="match status" value="1"/>
</dbReference>
<dbReference type="Gene3D" id="3.30.40.10">
    <property type="entry name" value="Zinc/RING finger domain, C3HC4 (zinc finger)"/>
    <property type="match status" value="1"/>
</dbReference>
<evidence type="ECO:0000313" key="9">
    <source>
        <dbReference type="Proteomes" id="UP000822688"/>
    </source>
</evidence>
<dbReference type="AlphaFoldDB" id="A0A8T0GH80"/>
<feature type="compositionally biased region" description="Low complexity" evidence="5">
    <location>
        <begin position="42"/>
        <end position="57"/>
    </location>
</feature>
<organism evidence="8 9">
    <name type="scientific">Ceratodon purpureus</name>
    <name type="common">Fire moss</name>
    <name type="synonym">Dicranum purpureum</name>
    <dbReference type="NCBI Taxonomy" id="3225"/>
    <lineage>
        <taxon>Eukaryota</taxon>
        <taxon>Viridiplantae</taxon>
        <taxon>Streptophyta</taxon>
        <taxon>Embryophyta</taxon>
        <taxon>Bryophyta</taxon>
        <taxon>Bryophytina</taxon>
        <taxon>Bryopsida</taxon>
        <taxon>Dicranidae</taxon>
        <taxon>Pseudoditrichales</taxon>
        <taxon>Ditrichaceae</taxon>
        <taxon>Ceratodon</taxon>
    </lineage>
</organism>
<evidence type="ECO:0000313" key="8">
    <source>
        <dbReference type="EMBL" id="KAG0557654.1"/>
    </source>
</evidence>
<evidence type="ECO:0000256" key="1">
    <source>
        <dbReference type="ARBA" id="ARBA00022723"/>
    </source>
</evidence>
<comment type="caution">
    <text evidence="8">The sequence shown here is derived from an EMBL/GenBank/DDBJ whole genome shotgun (WGS) entry which is preliminary data.</text>
</comment>
<dbReference type="PANTHER" id="PTHR46858">
    <property type="entry name" value="OS05G0521000 PROTEIN"/>
    <property type="match status" value="1"/>
</dbReference>
<keyword evidence="6" id="KW-0472">Membrane</keyword>
<keyword evidence="3" id="KW-0862">Zinc</keyword>
<evidence type="ECO:0000256" key="5">
    <source>
        <dbReference type="SAM" id="MobiDB-lite"/>
    </source>
</evidence>
<dbReference type="InterPro" id="IPR001841">
    <property type="entry name" value="Znf_RING"/>
</dbReference>
<evidence type="ECO:0000256" key="4">
    <source>
        <dbReference type="PROSITE-ProRule" id="PRU00175"/>
    </source>
</evidence>
<dbReference type="GO" id="GO:0061630">
    <property type="term" value="F:ubiquitin protein ligase activity"/>
    <property type="evidence" value="ECO:0007669"/>
    <property type="project" value="TreeGrafter"/>
</dbReference>
<dbReference type="PANTHER" id="PTHR46858:SF5">
    <property type="entry name" value="E3 UBIQUITIN-PROTEIN LIGASE APD1-RELATED"/>
    <property type="match status" value="1"/>
</dbReference>
<dbReference type="GO" id="GO:0008270">
    <property type="term" value="F:zinc ion binding"/>
    <property type="evidence" value="ECO:0007669"/>
    <property type="project" value="UniProtKB-KW"/>
</dbReference>
<keyword evidence="2 4" id="KW-0863">Zinc-finger</keyword>
<proteinExistence type="predicted"/>
<feature type="region of interest" description="Disordered" evidence="5">
    <location>
        <begin position="42"/>
        <end position="64"/>
    </location>
</feature>
<evidence type="ECO:0000256" key="6">
    <source>
        <dbReference type="SAM" id="Phobius"/>
    </source>
</evidence>
<evidence type="ECO:0000256" key="3">
    <source>
        <dbReference type="ARBA" id="ARBA00022833"/>
    </source>
</evidence>
<keyword evidence="6" id="KW-1133">Transmembrane helix</keyword>
<dbReference type="InterPro" id="IPR032010">
    <property type="entry name" value="APD1-4_M"/>
</dbReference>
<gene>
    <name evidence="8" type="ORF">KC19_11G146800</name>
</gene>
<dbReference type="Pfam" id="PF16041">
    <property type="entry name" value="APD1-4_M"/>
    <property type="match status" value="1"/>
</dbReference>
<name>A0A8T0GH80_CERPU</name>
<dbReference type="GO" id="GO:0016567">
    <property type="term" value="P:protein ubiquitination"/>
    <property type="evidence" value="ECO:0007669"/>
    <property type="project" value="TreeGrafter"/>
</dbReference>
<feature type="region of interest" description="Disordered" evidence="5">
    <location>
        <begin position="351"/>
        <end position="371"/>
    </location>
</feature>
<sequence>MGIPSGGSFGGGSGGGSFSSGGRFDFDSSSSHHHHHRDPFYSNSYNDSSYNSNQRRSGGSGGGEGCGKPCSIFGAFFTIIGSMWMIFGLFKSEQLLMSLNYSRLISANSVFIKQIQIQDLRDPGAVVYSFSERPALRDSVDYNETHDDVVPSMFHKEWRYWLNQGSSIRVNYDVKGFGQDYLVLAFIRGKEGLDDWTRAPETPAKALKWYRIRGNGVKDFVADRDDEYFIAFGNLNRGDMEVITECSIHSTLYSVKGADKKMAFTPDVQTITLPVTLFHGDYHLLTTPSDPQEGADVWEVAVIYSARWVTYFIIWGIVAFALVAICSIEFGGGRIWRRTREELPLLAPRDDQATPGVAVSTPPGESAPYGESARDDQQLCTICLDAPKDCFFDPCGHRCTCYSCGRRIQGGNTATCPICRQPIKAVRKIFDS</sequence>
<evidence type="ECO:0000256" key="2">
    <source>
        <dbReference type="ARBA" id="ARBA00022771"/>
    </source>
</evidence>
<dbReference type="SMART" id="SM00184">
    <property type="entry name" value="RING"/>
    <property type="match status" value="1"/>
</dbReference>
<feature type="domain" description="RING-type" evidence="7">
    <location>
        <begin position="380"/>
        <end position="420"/>
    </location>
</feature>
<keyword evidence="1" id="KW-0479">Metal-binding</keyword>